<accession>A0A1V6RW44</accession>
<feature type="chain" id="PRO_5010719738" description="Antigenic thaumatin-like protein" evidence="1">
    <location>
        <begin position="20"/>
        <end position="179"/>
    </location>
</feature>
<dbReference type="OrthoDB" id="5144514at2759"/>
<evidence type="ECO:0000313" key="2">
    <source>
        <dbReference type="EMBL" id="OQE06001.1"/>
    </source>
</evidence>
<dbReference type="Proteomes" id="UP000191518">
    <property type="component" value="Unassembled WGS sequence"/>
</dbReference>
<evidence type="ECO:0000313" key="3">
    <source>
        <dbReference type="Proteomes" id="UP000191518"/>
    </source>
</evidence>
<proteinExistence type="predicted"/>
<dbReference type="PANTHER" id="PTHR36195:SF6">
    <property type="entry name" value="SECRETED THAUMATIN-LIKE PROTEIN CALA"/>
    <property type="match status" value="1"/>
</dbReference>
<keyword evidence="3" id="KW-1185">Reference proteome</keyword>
<keyword evidence="1" id="KW-0732">Signal</keyword>
<evidence type="ECO:0008006" key="4">
    <source>
        <dbReference type="Google" id="ProtNLM"/>
    </source>
</evidence>
<gene>
    <name evidence="2" type="ORF">PENVUL_c020G05595</name>
</gene>
<name>A0A1V6RW44_9EURO</name>
<feature type="signal peptide" evidence="1">
    <location>
        <begin position="1"/>
        <end position="19"/>
    </location>
</feature>
<reference evidence="3" key="1">
    <citation type="journal article" date="2017" name="Nat. Microbiol.">
        <title>Global analysis of biosynthetic gene clusters reveals vast potential of secondary metabolite production in Penicillium species.</title>
        <authorList>
            <person name="Nielsen J.C."/>
            <person name="Grijseels S."/>
            <person name="Prigent S."/>
            <person name="Ji B."/>
            <person name="Dainat J."/>
            <person name="Nielsen K.F."/>
            <person name="Frisvad J.C."/>
            <person name="Workman M."/>
            <person name="Nielsen J."/>
        </authorList>
    </citation>
    <scope>NUCLEOTIDE SEQUENCE [LARGE SCALE GENOMIC DNA]</scope>
    <source>
        <strain evidence="3">IBT 29486</strain>
    </source>
</reference>
<dbReference type="InterPro" id="IPR006771">
    <property type="entry name" value="CetA-like"/>
</dbReference>
<comment type="caution">
    <text evidence="2">The sequence shown here is derived from an EMBL/GenBank/DDBJ whole genome shotgun (WGS) entry which is preliminary data.</text>
</comment>
<sequence>MTFNVKVFLTGLLAATAAALPHMARSNQSGAVETRDSSGGGALQIVNNMGTDLYVWTTSSDPGEMKTLSSGGDYSEKWTTNDNGGGISIKISTSQDKDSVLQFEYTQDGDTLYWDMSSIDLDETSDFVKSGFTVEPSDPSCKSVSCAPGDVNCKDAYQLPDDVNTYSCSLDAGFTLTLG</sequence>
<dbReference type="EMBL" id="MDYP01000020">
    <property type="protein sequence ID" value="OQE06001.1"/>
    <property type="molecule type" value="Genomic_DNA"/>
</dbReference>
<dbReference type="Pfam" id="PF04681">
    <property type="entry name" value="Bys1"/>
    <property type="match status" value="1"/>
</dbReference>
<evidence type="ECO:0000256" key="1">
    <source>
        <dbReference type="SAM" id="SignalP"/>
    </source>
</evidence>
<protein>
    <recommendedName>
        <fullName evidence="4">Antigenic thaumatin-like protein</fullName>
    </recommendedName>
</protein>
<dbReference type="PANTHER" id="PTHR36195">
    <property type="entry name" value="DOMAIN PROTEIN, PUTATIVE (AFU_ORTHOLOGUE AFUA_5G01990)-RELATED-RELATED"/>
    <property type="match status" value="1"/>
</dbReference>
<organism evidence="2 3">
    <name type="scientific">Penicillium vulpinum</name>
    <dbReference type="NCBI Taxonomy" id="29845"/>
    <lineage>
        <taxon>Eukaryota</taxon>
        <taxon>Fungi</taxon>
        <taxon>Dikarya</taxon>
        <taxon>Ascomycota</taxon>
        <taxon>Pezizomycotina</taxon>
        <taxon>Eurotiomycetes</taxon>
        <taxon>Eurotiomycetidae</taxon>
        <taxon>Eurotiales</taxon>
        <taxon>Aspergillaceae</taxon>
        <taxon>Penicillium</taxon>
    </lineage>
</organism>
<dbReference type="AlphaFoldDB" id="A0A1V6RW44"/>